<keyword evidence="11" id="KW-1185">Reference proteome</keyword>
<evidence type="ECO:0000256" key="8">
    <source>
        <dbReference type="PROSITE-ProRule" id="PRU00703"/>
    </source>
</evidence>
<evidence type="ECO:0000256" key="3">
    <source>
        <dbReference type="ARBA" id="ARBA00022723"/>
    </source>
</evidence>
<dbReference type="InterPro" id="IPR038763">
    <property type="entry name" value="DHH_sf"/>
</dbReference>
<dbReference type="InterPro" id="IPR000644">
    <property type="entry name" value="CBS_dom"/>
</dbReference>
<dbReference type="Pfam" id="PF00571">
    <property type="entry name" value="CBS"/>
    <property type="match status" value="2"/>
</dbReference>
<accession>A0AB35TZL4</accession>
<dbReference type="RefSeq" id="WP_370595247.1">
    <property type="nucleotide sequence ID" value="NZ_JALBUR010000001.1"/>
</dbReference>
<keyword evidence="8" id="KW-0129">CBS domain</keyword>
<protein>
    <recommendedName>
        <fullName evidence="2">inorganic diphosphatase</fullName>
        <ecNumber evidence="2">3.6.1.1</ecNumber>
    </recommendedName>
    <alternativeName>
        <fullName evidence="6">Pyrophosphate phospho-hydrolase</fullName>
    </alternativeName>
</protein>
<dbReference type="Gene3D" id="3.10.310.20">
    <property type="entry name" value="DHHA2 domain"/>
    <property type="match status" value="1"/>
</dbReference>
<dbReference type="InterPro" id="IPR028979">
    <property type="entry name" value="Ser_kin/Pase_Hpr-like_N_sf"/>
</dbReference>
<evidence type="ECO:0000256" key="4">
    <source>
        <dbReference type="ARBA" id="ARBA00022801"/>
    </source>
</evidence>
<dbReference type="Pfam" id="PF02833">
    <property type="entry name" value="DHHA2"/>
    <property type="match status" value="1"/>
</dbReference>
<organism evidence="10 11">
    <name type="scientific">Grylomicrobium aquisgranensis</name>
    <dbReference type="NCBI Taxonomy" id="2926318"/>
    <lineage>
        <taxon>Bacteria</taxon>
        <taxon>Bacillati</taxon>
        <taxon>Bacillota</taxon>
        <taxon>Erysipelotrichia</taxon>
        <taxon>Erysipelotrichales</taxon>
        <taxon>Erysipelotrichaceae</taxon>
        <taxon>Grylomicrobium</taxon>
    </lineage>
</organism>
<evidence type="ECO:0000256" key="7">
    <source>
        <dbReference type="ARBA" id="ARBA00047820"/>
    </source>
</evidence>
<sequence>MNDNIYVIGHKHPDSDSICASLTYSNLLNRLGHHAIACRQGPLNEETKFILRRFHQENPLLLTDARAMLKDIDLDAPTMISHDATVHHAWHVMLRTQNRSLYVTDDQGGLAGICTTTDLSRVRIHPEADLDSLMSTCSLKNIAHTVGGTIVLDMPDFHSNGRVHIITLEGREASMYSLADGICVLSSGEDKQKMVIEAGAACLVITCGQKVSQDIRNLAEKHHTAIIETDADTMNTARVITESYSVEQVMTTKIITFRDTEYVEDVAAKMMNSRVRSYPVLDENGKVIGGISRYHTRNYHHRNFVLVDHSALNQTINHIENANLLAIIDHHHIGGITTDHPILYRNQKVGCTCTIIASMYQENGMLPDHDMAGLLLSAILSDTLHFKSATTTDQDRFAVSWLAPIAGIDDVPAYAREMLGASVALKDSTPHEILNRDLKTYQIGRFQFAIGQTNYSHMEEVQKILPAFKENLQKEQAANGLDLMVMLFTDVMGEGSLFVYYGPLSYVLSDMLQTTFDAHSGFDANIISRKQQLMPRLSQILKGI</sequence>
<dbReference type="NCBIfam" id="NF011443">
    <property type="entry name" value="PRK14869.1-5"/>
    <property type="match status" value="1"/>
</dbReference>
<comment type="cofactor">
    <cofactor evidence="1">
        <name>Mn(2+)</name>
        <dbReference type="ChEBI" id="CHEBI:29035"/>
    </cofactor>
</comment>
<dbReference type="GO" id="GO:0004427">
    <property type="term" value="F:inorganic diphosphate phosphatase activity"/>
    <property type="evidence" value="ECO:0007669"/>
    <property type="project" value="UniProtKB-EC"/>
</dbReference>
<dbReference type="GO" id="GO:0046872">
    <property type="term" value="F:metal ion binding"/>
    <property type="evidence" value="ECO:0007669"/>
    <property type="project" value="UniProtKB-KW"/>
</dbReference>
<dbReference type="PROSITE" id="PS51371">
    <property type="entry name" value="CBS"/>
    <property type="match status" value="2"/>
</dbReference>
<dbReference type="PANTHER" id="PTHR12112:SF22">
    <property type="entry name" value="MANGANESE-DEPENDENT INORGANIC PYROPHOSPHATASE-RELATED"/>
    <property type="match status" value="1"/>
</dbReference>
<evidence type="ECO:0000313" key="10">
    <source>
        <dbReference type="EMBL" id="MDX8418550.1"/>
    </source>
</evidence>
<proteinExistence type="predicted"/>
<dbReference type="AlphaFoldDB" id="A0AB35TZL4"/>
<dbReference type="InterPro" id="IPR004097">
    <property type="entry name" value="DHHA2"/>
</dbReference>
<comment type="caution">
    <text evidence="10">The sequence shown here is derived from an EMBL/GenBank/DDBJ whole genome shotgun (WGS) entry which is preliminary data.</text>
</comment>
<dbReference type="InterPro" id="IPR046342">
    <property type="entry name" value="CBS_dom_sf"/>
</dbReference>
<dbReference type="GO" id="GO:0005737">
    <property type="term" value="C:cytoplasm"/>
    <property type="evidence" value="ECO:0007669"/>
    <property type="project" value="InterPro"/>
</dbReference>
<dbReference type="SUPFAM" id="SSF64182">
    <property type="entry name" value="DHH phosphoesterases"/>
    <property type="match status" value="1"/>
</dbReference>
<evidence type="ECO:0000256" key="6">
    <source>
        <dbReference type="ARBA" id="ARBA00032535"/>
    </source>
</evidence>
<feature type="domain" description="CBS" evidence="9">
    <location>
        <begin position="68"/>
        <end position="130"/>
    </location>
</feature>
<keyword evidence="3" id="KW-0479">Metal-binding</keyword>
<keyword evidence="4 10" id="KW-0378">Hydrolase</keyword>
<gene>
    <name evidence="10" type="ORF">MOZ60_00410</name>
</gene>
<dbReference type="SMART" id="SM01131">
    <property type="entry name" value="DHHA2"/>
    <property type="match status" value="1"/>
</dbReference>
<dbReference type="SMART" id="SM00116">
    <property type="entry name" value="CBS"/>
    <property type="match status" value="2"/>
</dbReference>
<dbReference type="EMBL" id="JALBUR010000001">
    <property type="protein sequence ID" value="MDX8418550.1"/>
    <property type="molecule type" value="Genomic_DNA"/>
</dbReference>
<dbReference type="InterPro" id="IPR038222">
    <property type="entry name" value="DHHA2_dom_sf"/>
</dbReference>
<evidence type="ECO:0000256" key="5">
    <source>
        <dbReference type="ARBA" id="ARBA00023211"/>
    </source>
</evidence>
<reference evidence="10 11" key="1">
    <citation type="submission" date="2022-03" db="EMBL/GenBank/DDBJ databases">
        <title>Novel taxa within the pig intestine.</title>
        <authorList>
            <person name="Wylensek D."/>
            <person name="Bishof K."/>
            <person name="Afrizal A."/>
            <person name="Clavel T."/>
        </authorList>
    </citation>
    <scope>NUCLEOTIDE SEQUENCE [LARGE SCALE GENOMIC DNA]</scope>
    <source>
        <strain evidence="10 11">CLA-KB-P133</strain>
    </source>
</reference>
<evidence type="ECO:0000256" key="2">
    <source>
        <dbReference type="ARBA" id="ARBA00012146"/>
    </source>
</evidence>
<keyword evidence="5" id="KW-0464">Manganese</keyword>
<dbReference type="InterPro" id="IPR001667">
    <property type="entry name" value="DDH_dom"/>
</dbReference>
<dbReference type="Pfam" id="PF07085">
    <property type="entry name" value="DRTGG"/>
    <property type="match status" value="1"/>
</dbReference>
<evidence type="ECO:0000259" key="9">
    <source>
        <dbReference type="PROSITE" id="PS51371"/>
    </source>
</evidence>
<dbReference type="SUPFAM" id="SSF54631">
    <property type="entry name" value="CBS-domain pair"/>
    <property type="match status" value="1"/>
</dbReference>
<name>A0AB35TZL4_9FIRM</name>
<evidence type="ECO:0000256" key="1">
    <source>
        <dbReference type="ARBA" id="ARBA00001936"/>
    </source>
</evidence>
<feature type="domain" description="CBS" evidence="9">
    <location>
        <begin position="250"/>
        <end position="306"/>
    </location>
</feature>
<evidence type="ECO:0000313" key="11">
    <source>
        <dbReference type="Proteomes" id="UP001286174"/>
    </source>
</evidence>
<dbReference type="Pfam" id="PF01368">
    <property type="entry name" value="DHH"/>
    <property type="match status" value="1"/>
</dbReference>
<dbReference type="PANTHER" id="PTHR12112">
    <property type="entry name" value="BNIP - RELATED"/>
    <property type="match status" value="1"/>
</dbReference>
<comment type="catalytic activity">
    <reaction evidence="7">
        <text>diphosphate + H2O = 2 phosphate + H(+)</text>
        <dbReference type="Rhea" id="RHEA:24576"/>
        <dbReference type="ChEBI" id="CHEBI:15377"/>
        <dbReference type="ChEBI" id="CHEBI:15378"/>
        <dbReference type="ChEBI" id="CHEBI:33019"/>
        <dbReference type="ChEBI" id="CHEBI:43474"/>
        <dbReference type="EC" id="3.6.1.1"/>
    </reaction>
</comment>
<dbReference type="Gene3D" id="3.10.580.10">
    <property type="entry name" value="CBS-domain"/>
    <property type="match status" value="1"/>
</dbReference>
<dbReference type="Proteomes" id="UP001286174">
    <property type="component" value="Unassembled WGS sequence"/>
</dbReference>
<dbReference type="SUPFAM" id="SSF75138">
    <property type="entry name" value="HprK N-terminal domain-like"/>
    <property type="match status" value="1"/>
</dbReference>
<dbReference type="EC" id="3.6.1.1" evidence="2"/>
<dbReference type="Gene3D" id="3.90.1640.10">
    <property type="entry name" value="inorganic pyrophosphatase (n-terminal core)"/>
    <property type="match status" value="2"/>
</dbReference>
<dbReference type="InterPro" id="IPR010766">
    <property type="entry name" value="DRTGG"/>
</dbReference>